<evidence type="ECO:0000313" key="4">
    <source>
        <dbReference type="EMBL" id="XCD06511.1"/>
    </source>
</evidence>
<organism evidence="3">
    <name type="scientific">Dulem virus 117</name>
    <dbReference type="NCBI Taxonomy" id="3145594"/>
    <lineage>
        <taxon>Viruses</taxon>
        <taxon>Monodnaviria</taxon>
        <taxon>Sangervirae</taxon>
        <taxon>Phixviricota</taxon>
        <taxon>Malgrandaviricetes</taxon>
        <taxon>Petitvirales</taxon>
        <taxon>Microviridae</taxon>
        <taxon>Microvirus</taxon>
    </lineage>
</organism>
<dbReference type="EMBL" id="PP511836">
    <property type="protein sequence ID" value="XCD07966.1"/>
    <property type="molecule type" value="Genomic_DNA"/>
</dbReference>
<name>A0AAU8B2L7_9VIRU</name>
<evidence type="ECO:0000313" key="2">
    <source>
        <dbReference type="EMBL" id="XCD04813.1"/>
    </source>
</evidence>
<evidence type="ECO:0000313" key="5">
    <source>
        <dbReference type="EMBL" id="XCD07305.1"/>
    </source>
</evidence>
<dbReference type="EMBL" id="PP511681">
    <property type="protein sequence ID" value="XCD06511.1"/>
    <property type="molecule type" value="Genomic_DNA"/>
</dbReference>
<reference evidence="3" key="1">
    <citation type="submission" date="2024-03" db="EMBL/GenBank/DDBJ databases">
        <title>Diverse circular DNA viruses in blood, oral, and fecal samples of captive lemurs.</title>
        <authorList>
            <person name="Paietta E.N."/>
            <person name="Kraberger S."/>
            <person name="Lund M.C."/>
            <person name="Custer J.M."/>
            <person name="Vargas K.M."/>
            <person name="Ehmke E.E."/>
            <person name="Yoder A.D."/>
            <person name="Varsani A."/>
        </authorList>
    </citation>
    <scope>NUCLEOTIDE SEQUENCE</scope>
    <source>
        <strain evidence="1">Duke_21_100</strain>
        <strain evidence="2">Duke_24FF_1225</strain>
        <strain evidence="3">Duke_25FF_1271</strain>
        <strain evidence="4">Duke_25FS_118</strain>
        <strain evidence="5">Duke_27FF_1960</strain>
        <strain evidence="6">Duke_28FS_103</strain>
    </source>
</reference>
<evidence type="ECO:0000313" key="1">
    <source>
        <dbReference type="EMBL" id="XCD04165.1"/>
    </source>
</evidence>
<dbReference type="EMBL" id="PP511510">
    <property type="protein sequence ID" value="XCD04813.1"/>
    <property type="molecule type" value="Genomic_DNA"/>
</dbReference>
<accession>A0AAU8B2L7</accession>
<protein>
    <submittedName>
        <fullName evidence="3">DNA pilot protein</fullName>
    </submittedName>
</protein>
<proteinExistence type="predicted"/>
<dbReference type="EMBL" id="PP511433">
    <property type="protein sequence ID" value="XCD04165.1"/>
    <property type="molecule type" value="Genomic_DNA"/>
</dbReference>
<sequence length="281" mass="29253">MFTPFDFAASALKAVDLMSKTSSTPSTSARSLYDGYVRPQATSGSSLSQYREMADYNNSLMQENQQVSNAFNAAEAAKNRQFQVEMSNTAHQREVADLKAAGLNPVLSANAGASTPSGSAASGSAAAVDTGLLSAAVELAKADINSKTQIQMNKDNINSAQTINNKSLALQSELGRLGFDTQLQQSMIAAEASGLSSYRALQGALAGAAASRYSADMSYKIAGDYPSNPYSAISSLLGGASNVGTSARKVVSDVADRAKSLLSKAFTSSSNSTSSNKEKYK</sequence>
<evidence type="ECO:0000313" key="3">
    <source>
        <dbReference type="EMBL" id="XCD06117.1"/>
    </source>
</evidence>
<evidence type="ECO:0000313" key="6">
    <source>
        <dbReference type="EMBL" id="XCD07966.1"/>
    </source>
</evidence>
<dbReference type="EMBL" id="PP511636">
    <property type="protein sequence ID" value="XCD06117.1"/>
    <property type="molecule type" value="Genomic_DNA"/>
</dbReference>
<dbReference type="EMBL" id="PP511780">
    <property type="protein sequence ID" value="XCD07305.1"/>
    <property type="molecule type" value="Genomic_DNA"/>
</dbReference>